<sequence>MSRKKHERGKLIIKGNETQKERVGDTYLSGADTFSEDELKSAEALLKDLSSLRKGFPKEEKKQLGNQLNQSIQNYQRKRRWSQLGIAASILLIIGFAATFQMEQLSDFRTYVEDITPVEESASTRLFLSGAQEIVIDSEESKIEYTTAGDQVKIDATQSVDQQLTDKKMAFNTVVVPYGKRTMLRLSDSSRVWLNSGSRLVYPARFESDKREVYLEGEAVFEVSHNAAHPFHVITQNLEVKVLGTVFNLTAYPDEQITQTVLESGSVELQFDGDELWGKSKTVIEPGTLAVYDLESKLMEQKQVNTKCYTSWREGFLFVEHLALKDILKKVARYYNADIRIAESALEEETFSGYLDLRSSVGQVLEVIAEFMEIKVKEENEQIIISRI</sequence>
<name>A0A1I2EKB4_9BACT</name>
<dbReference type="InterPro" id="IPR032508">
    <property type="entry name" value="FecR_C"/>
</dbReference>
<dbReference type="Pfam" id="PF04773">
    <property type="entry name" value="FecR"/>
    <property type="match status" value="1"/>
</dbReference>
<dbReference type="AlphaFoldDB" id="A0A1I2EKB4"/>
<protein>
    <submittedName>
        <fullName evidence="4">FecR family protein</fullName>
    </submittedName>
</protein>
<dbReference type="FunFam" id="2.60.120.1440:FF:000001">
    <property type="entry name" value="Putative anti-sigma factor"/>
    <property type="match status" value="1"/>
</dbReference>
<dbReference type="EMBL" id="FONW01000002">
    <property type="protein sequence ID" value="SFE92841.1"/>
    <property type="molecule type" value="Genomic_DNA"/>
</dbReference>
<evidence type="ECO:0000259" key="3">
    <source>
        <dbReference type="Pfam" id="PF16344"/>
    </source>
</evidence>
<dbReference type="RefSeq" id="WP_170846870.1">
    <property type="nucleotide sequence ID" value="NZ_FONW01000002.1"/>
</dbReference>
<proteinExistence type="predicted"/>
<feature type="transmembrane region" description="Helical" evidence="1">
    <location>
        <begin position="81"/>
        <end position="100"/>
    </location>
</feature>
<dbReference type="Gene3D" id="3.55.50.30">
    <property type="match status" value="1"/>
</dbReference>
<dbReference type="Gene3D" id="2.60.120.1440">
    <property type="match status" value="1"/>
</dbReference>
<evidence type="ECO:0000256" key="1">
    <source>
        <dbReference type="SAM" id="Phobius"/>
    </source>
</evidence>
<evidence type="ECO:0000259" key="2">
    <source>
        <dbReference type="Pfam" id="PF04773"/>
    </source>
</evidence>
<dbReference type="GO" id="GO:0016989">
    <property type="term" value="F:sigma factor antagonist activity"/>
    <property type="evidence" value="ECO:0007669"/>
    <property type="project" value="TreeGrafter"/>
</dbReference>
<dbReference type="Pfam" id="PF16344">
    <property type="entry name" value="FecR_C"/>
    <property type="match status" value="1"/>
</dbReference>
<keyword evidence="1" id="KW-0812">Transmembrane</keyword>
<dbReference type="PANTHER" id="PTHR30273:SF2">
    <property type="entry name" value="PROTEIN FECR"/>
    <property type="match status" value="1"/>
</dbReference>
<reference evidence="4 5" key="1">
    <citation type="submission" date="2016-10" db="EMBL/GenBank/DDBJ databases">
        <authorList>
            <person name="de Groot N.N."/>
        </authorList>
    </citation>
    <scope>NUCLEOTIDE SEQUENCE [LARGE SCALE GENOMIC DNA]</scope>
    <source>
        <strain evidence="4 5">CGMCC 1.9156</strain>
    </source>
</reference>
<gene>
    <name evidence="4" type="ORF">SAMN05216283_102118</name>
</gene>
<organism evidence="4 5">
    <name type="scientific">Sunxiuqinia elliptica</name>
    <dbReference type="NCBI Taxonomy" id="655355"/>
    <lineage>
        <taxon>Bacteria</taxon>
        <taxon>Pseudomonadati</taxon>
        <taxon>Bacteroidota</taxon>
        <taxon>Bacteroidia</taxon>
        <taxon>Marinilabiliales</taxon>
        <taxon>Prolixibacteraceae</taxon>
        <taxon>Sunxiuqinia</taxon>
    </lineage>
</organism>
<dbReference type="PANTHER" id="PTHR30273">
    <property type="entry name" value="PERIPLASMIC SIGNAL SENSOR AND SIGMA FACTOR ACTIVATOR FECR-RELATED"/>
    <property type="match status" value="1"/>
</dbReference>
<dbReference type="InterPro" id="IPR006860">
    <property type="entry name" value="FecR"/>
</dbReference>
<dbReference type="STRING" id="655355.SAMN05216283_102118"/>
<dbReference type="InterPro" id="IPR012373">
    <property type="entry name" value="Ferrdict_sens_TM"/>
</dbReference>
<evidence type="ECO:0000313" key="4">
    <source>
        <dbReference type="EMBL" id="SFE92841.1"/>
    </source>
</evidence>
<accession>A0A1I2EKB4</accession>
<dbReference type="Proteomes" id="UP000198964">
    <property type="component" value="Unassembled WGS sequence"/>
</dbReference>
<keyword evidence="1" id="KW-1133">Transmembrane helix</keyword>
<evidence type="ECO:0000313" key="5">
    <source>
        <dbReference type="Proteomes" id="UP000198964"/>
    </source>
</evidence>
<feature type="domain" description="Protein FecR C-terminal" evidence="3">
    <location>
        <begin position="320"/>
        <end position="385"/>
    </location>
</feature>
<keyword evidence="5" id="KW-1185">Reference proteome</keyword>
<feature type="domain" description="FecR protein" evidence="2">
    <location>
        <begin position="174"/>
        <end position="268"/>
    </location>
</feature>
<keyword evidence="1" id="KW-0472">Membrane</keyword>